<keyword evidence="1" id="KW-0812">Transmembrane</keyword>
<dbReference type="RefSeq" id="WP_262398062.1">
    <property type="nucleotide sequence ID" value="NZ_JACRTC010000006.1"/>
</dbReference>
<keyword evidence="1" id="KW-1133">Transmembrane helix</keyword>
<dbReference type="AlphaFoldDB" id="A0A926EF16"/>
<name>A0A926EF16_9FIRM</name>
<dbReference type="Gene3D" id="1.10.1760.20">
    <property type="match status" value="1"/>
</dbReference>
<feature type="transmembrane region" description="Helical" evidence="1">
    <location>
        <begin position="96"/>
        <end position="117"/>
    </location>
</feature>
<reference evidence="2" key="1">
    <citation type="submission" date="2020-08" db="EMBL/GenBank/DDBJ databases">
        <title>Genome public.</title>
        <authorList>
            <person name="Liu C."/>
            <person name="Sun Q."/>
        </authorList>
    </citation>
    <scope>NUCLEOTIDE SEQUENCE</scope>
    <source>
        <strain evidence="2">NSJ-54</strain>
    </source>
</reference>
<dbReference type="EMBL" id="JACRTC010000006">
    <property type="protein sequence ID" value="MBC8570969.1"/>
    <property type="molecule type" value="Genomic_DNA"/>
</dbReference>
<feature type="transmembrane region" description="Helical" evidence="1">
    <location>
        <begin position="173"/>
        <end position="197"/>
    </location>
</feature>
<evidence type="ECO:0000256" key="1">
    <source>
        <dbReference type="SAM" id="Phobius"/>
    </source>
</evidence>
<protein>
    <submittedName>
        <fullName evidence="2">ECF transporter S component</fullName>
    </submittedName>
</protein>
<evidence type="ECO:0000313" key="3">
    <source>
        <dbReference type="Proteomes" id="UP000660861"/>
    </source>
</evidence>
<sequence>MRANEKTKRMVQLSLLIALEVVLALTPLGFIPLGFTKATTMHIPVIIGAILLGPMQGGILGGVFGVCSLLTNTFTPTATSFVFSPFFSLGDVGGNGWSLVICFVPRILIGVVAGYLFRAIGKGGKRQVLASAVSAVAASLTNTILVMGGIYLFFGRSYAAAREIPFDTLFKVIMGVVGINGVPEAIVAAVLVTAVVIPLRKALRRA</sequence>
<proteinExistence type="predicted"/>
<feature type="transmembrane region" description="Helical" evidence="1">
    <location>
        <begin position="129"/>
        <end position="153"/>
    </location>
</feature>
<accession>A0A926EF16</accession>
<keyword evidence="1" id="KW-0472">Membrane</keyword>
<comment type="caution">
    <text evidence="2">The sequence shown here is derived from an EMBL/GenBank/DDBJ whole genome shotgun (WGS) entry which is preliminary data.</text>
</comment>
<dbReference type="GO" id="GO:0022857">
    <property type="term" value="F:transmembrane transporter activity"/>
    <property type="evidence" value="ECO:0007669"/>
    <property type="project" value="InterPro"/>
</dbReference>
<keyword evidence="3" id="KW-1185">Reference proteome</keyword>
<dbReference type="Pfam" id="PF12822">
    <property type="entry name" value="ECF_trnsprt"/>
    <property type="match status" value="1"/>
</dbReference>
<dbReference type="Proteomes" id="UP000660861">
    <property type="component" value="Unassembled WGS sequence"/>
</dbReference>
<evidence type="ECO:0000313" key="2">
    <source>
        <dbReference type="EMBL" id="MBC8570969.1"/>
    </source>
</evidence>
<organism evidence="2 3">
    <name type="scientific">Zongyangia hominis</name>
    <dbReference type="NCBI Taxonomy" id="2763677"/>
    <lineage>
        <taxon>Bacteria</taxon>
        <taxon>Bacillati</taxon>
        <taxon>Bacillota</taxon>
        <taxon>Clostridia</taxon>
        <taxon>Eubacteriales</taxon>
        <taxon>Oscillospiraceae</taxon>
        <taxon>Zongyangia</taxon>
    </lineage>
</organism>
<dbReference type="InterPro" id="IPR024529">
    <property type="entry name" value="ECF_trnsprt_substrate-spec"/>
</dbReference>
<feature type="transmembrane region" description="Helical" evidence="1">
    <location>
        <begin position="59"/>
        <end position="84"/>
    </location>
</feature>
<gene>
    <name evidence="2" type="ORF">H8709_09030</name>
</gene>